<dbReference type="OrthoDB" id="407658at2759"/>
<reference evidence="3" key="2">
    <citation type="submission" date="2020-12" db="UniProtKB">
        <authorList>
            <consortium name="WormBaseParasite"/>
        </authorList>
    </citation>
    <scope>IDENTIFICATION</scope>
</reference>
<sequence length="257" mass="30545">MYKRHCVLSEYMKENFKDGDLILVLDADIGIINPSYLLETFVPTNNEEIIFYERIFNHEIMAGSFFLKNSEYTRQFLLNWSNYDFKHPISFDGSDNVGLHYYLLNYIPVDLIKKKEKCYKIWEQSKSWKDCSVFVACIKYIINKACSNNNTLLGDYKNYYSLDSGKIKILKKNSEKRWVRDIWLTDSKWAFSDFMLHGLKMNTIGYIGFGSWYLPIKKDSFNFTLCHSFNFFKNWAIIVKTENLYKKELVESGILNY</sequence>
<dbReference type="PANTHER" id="PTHR31562:SF4">
    <property type="entry name" value="DUF268 DOMAIN-CONTAINING PROTEIN-RELATED"/>
    <property type="match status" value="1"/>
</dbReference>
<accession>A0A090MYS3</accession>
<dbReference type="Proteomes" id="UP000035682">
    <property type="component" value="Unplaced"/>
</dbReference>
<protein>
    <submittedName>
        <fullName evidence="3">Nucleotide-diphospho-sugar transferase family-containing protein</fullName>
    </submittedName>
</protein>
<proteinExistence type="predicted"/>
<dbReference type="PANTHER" id="PTHR31562">
    <property type="entry name" value="PROTEIN CBG18972"/>
    <property type="match status" value="1"/>
</dbReference>
<dbReference type="RefSeq" id="XP_024506884.1">
    <property type="nucleotide sequence ID" value="XM_024653404.1"/>
</dbReference>
<dbReference type="GeneID" id="36380049"/>
<evidence type="ECO:0000313" key="4">
    <source>
        <dbReference type="WormBase" id="SRAE_2000234500"/>
    </source>
</evidence>
<evidence type="ECO:0000313" key="2">
    <source>
        <dbReference type="Proteomes" id="UP000035682"/>
    </source>
</evidence>
<dbReference type="InterPro" id="IPR029044">
    <property type="entry name" value="Nucleotide-diphossugar_trans"/>
</dbReference>
<dbReference type="InterPro" id="IPR004988">
    <property type="entry name" value="DUF273"/>
</dbReference>
<dbReference type="STRING" id="34506.A0A090MYS3"/>
<dbReference type="AlphaFoldDB" id="A0A090MYS3"/>
<dbReference type="Pfam" id="PF03314">
    <property type="entry name" value="DUF273"/>
    <property type="match status" value="1"/>
</dbReference>
<dbReference type="OMA" id="YERIFNH"/>
<evidence type="ECO:0000313" key="1">
    <source>
        <dbReference type="EMBL" id="CEF67684.1"/>
    </source>
</evidence>
<dbReference type="CTD" id="36380049"/>
<dbReference type="WBParaSite" id="SRAE_2000234500.1">
    <property type="protein sequence ID" value="SRAE_2000234500.1"/>
    <property type="gene ID" value="WBGene00262555"/>
</dbReference>
<dbReference type="EMBL" id="LN609529">
    <property type="protein sequence ID" value="CEF67684.1"/>
    <property type="molecule type" value="Genomic_DNA"/>
</dbReference>
<dbReference type="Gene3D" id="3.90.550.10">
    <property type="entry name" value="Spore Coat Polysaccharide Biosynthesis Protein SpsA, Chain A"/>
    <property type="match status" value="1"/>
</dbReference>
<keyword evidence="2" id="KW-1185">Reference proteome</keyword>
<gene>
    <name evidence="1 3 4" type="ORF">SRAE_2000234500</name>
</gene>
<evidence type="ECO:0000313" key="3">
    <source>
        <dbReference type="WBParaSite" id="SRAE_2000234500.1"/>
    </source>
</evidence>
<organism evidence="1">
    <name type="scientific">Strongyloides ratti</name>
    <name type="common">Parasitic roundworm</name>
    <dbReference type="NCBI Taxonomy" id="34506"/>
    <lineage>
        <taxon>Eukaryota</taxon>
        <taxon>Metazoa</taxon>
        <taxon>Ecdysozoa</taxon>
        <taxon>Nematoda</taxon>
        <taxon>Chromadorea</taxon>
        <taxon>Rhabditida</taxon>
        <taxon>Tylenchina</taxon>
        <taxon>Panagrolaimomorpha</taxon>
        <taxon>Strongyloidoidea</taxon>
        <taxon>Strongyloididae</taxon>
        <taxon>Strongyloides</taxon>
    </lineage>
</organism>
<name>A0A090MYS3_STRRB</name>
<reference evidence="1 2" key="1">
    <citation type="submission" date="2014-09" db="EMBL/GenBank/DDBJ databases">
        <authorList>
            <person name="Martin A.A."/>
        </authorList>
    </citation>
    <scope>NUCLEOTIDE SEQUENCE</scope>
    <source>
        <strain evidence="2">ED321</strain>
        <strain evidence="1">ED321 Heterogonic</strain>
    </source>
</reference>
<dbReference type="WormBase" id="SRAE_2000234500">
    <property type="protein sequence ID" value="SRP02668"/>
    <property type="gene ID" value="WBGene00262555"/>
</dbReference>